<dbReference type="Gene3D" id="1.20.1720.10">
    <property type="entry name" value="Multidrug resistance protein D"/>
    <property type="match status" value="1"/>
</dbReference>
<dbReference type="InterPro" id="IPR004812">
    <property type="entry name" value="Efflux_drug-R_Bcr/CmlA"/>
</dbReference>
<dbReference type="Pfam" id="PF07690">
    <property type="entry name" value="MFS_1"/>
    <property type="match status" value="1"/>
</dbReference>
<feature type="transmembrane region" description="Helical" evidence="8">
    <location>
        <begin position="122"/>
        <end position="142"/>
    </location>
</feature>
<dbReference type="CDD" id="cd17320">
    <property type="entry name" value="MFS_MdfA_MDR_like"/>
    <property type="match status" value="1"/>
</dbReference>
<dbReference type="EMBL" id="JABEQE010000002">
    <property type="protein sequence ID" value="MBB2171107.1"/>
    <property type="molecule type" value="Genomic_DNA"/>
</dbReference>
<dbReference type="InterPro" id="IPR036259">
    <property type="entry name" value="MFS_trans_sf"/>
</dbReference>
<dbReference type="GO" id="GO:0042910">
    <property type="term" value="F:xenobiotic transmembrane transporter activity"/>
    <property type="evidence" value="ECO:0007669"/>
    <property type="project" value="InterPro"/>
</dbReference>
<dbReference type="NCBIfam" id="TIGR00710">
    <property type="entry name" value="efflux_Bcr_CflA"/>
    <property type="match status" value="1"/>
</dbReference>
<evidence type="ECO:0000256" key="4">
    <source>
        <dbReference type="ARBA" id="ARBA00022475"/>
    </source>
</evidence>
<name>A0A7W4IYI6_9PROT</name>
<keyword evidence="5 8" id="KW-0812">Transmembrane</keyword>
<evidence type="ECO:0000256" key="1">
    <source>
        <dbReference type="ARBA" id="ARBA00004651"/>
    </source>
</evidence>
<feature type="transmembrane region" description="Helical" evidence="8">
    <location>
        <begin position="254"/>
        <end position="280"/>
    </location>
</feature>
<dbReference type="InterPro" id="IPR020846">
    <property type="entry name" value="MFS_dom"/>
</dbReference>
<comment type="subcellular location">
    <subcellularLocation>
        <location evidence="8">Cell inner membrane</location>
        <topology evidence="8">Multi-pass membrane protein</topology>
    </subcellularLocation>
    <subcellularLocation>
        <location evidence="1">Cell membrane</location>
        <topology evidence="1">Multi-pass membrane protein</topology>
    </subcellularLocation>
</comment>
<dbReference type="AlphaFoldDB" id="A0A7W4IYI6"/>
<dbReference type="Proteomes" id="UP000577891">
    <property type="component" value="Unassembled WGS sequence"/>
</dbReference>
<keyword evidence="6 8" id="KW-1133">Transmembrane helix</keyword>
<evidence type="ECO:0000313" key="11">
    <source>
        <dbReference type="EMBL" id="MBB2171107.1"/>
    </source>
</evidence>
<comment type="similarity">
    <text evidence="2 8">Belongs to the major facilitator superfamily. Bcr/CmlA family.</text>
</comment>
<evidence type="ECO:0000256" key="3">
    <source>
        <dbReference type="ARBA" id="ARBA00022448"/>
    </source>
</evidence>
<feature type="transmembrane region" description="Helical" evidence="8">
    <location>
        <begin position="181"/>
        <end position="200"/>
    </location>
</feature>
<keyword evidence="7 8" id="KW-0472">Membrane</keyword>
<gene>
    <name evidence="11" type="ORF">HLH35_03055</name>
</gene>
<dbReference type="SUPFAM" id="SSF103473">
    <property type="entry name" value="MFS general substrate transporter"/>
    <property type="match status" value="1"/>
</dbReference>
<evidence type="ECO:0000259" key="10">
    <source>
        <dbReference type="PROSITE" id="PS50850"/>
    </source>
</evidence>
<feature type="domain" description="Major facilitator superfamily (MFS) profile" evidence="10">
    <location>
        <begin position="26"/>
        <end position="424"/>
    </location>
</feature>
<dbReference type="GO" id="GO:1990961">
    <property type="term" value="P:xenobiotic detoxification by transmembrane export across the plasma membrane"/>
    <property type="evidence" value="ECO:0007669"/>
    <property type="project" value="InterPro"/>
</dbReference>
<feature type="transmembrane region" description="Helical" evidence="8">
    <location>
        <begin position="95"/>
        <end position="116"/>
    </location>
</feature>
<dbReference type="InterPro" id="IPR011701">
    <property type="entry name" value="MFS"/>
</dbReference>
<reference evidence="11 12" key="1">
    <citation type="submission" date="2020-04" db="EMBL/GenBank/DDBJ databases">
        <title>Description of novel Gluconacetobacter.</title>
        <authorList>
            <person name="Sombolestani A."/>
        </authorList>
    </citation>
    <scope>NUCLEOTIDE SEQUENCE [LARGE SCALE GENOMIC DNA]</scope>
    <source>
        <strain evidence="11 12">LMG 27724</strain>
    </source>
</reference>
<evidence type="ECO:0000256" key="8">
    <source>
        <dbReference type="RuleBase" id="RU365088"/>
    </source>
</evidence>
<dbReference type="RefSeq" id="WP_182977732.1">
    <property type="nucleotide sequence ID" value="NZ_BAABGB010000001.1"/>
</dbReference>
<evidence type="ECO:0000256" key="2">
    <source>
        <dbReference type="ARBA" id="ARBA00006236"/>
    </source>
</evidence>
<accession>A0A7W4IYI6</accession>
<feature type="transmembrane region" description="Helical" evidence="8">
    <location>
        <begin position="397"/>
        <end position="416"/>
    </location>
</feature>
<sequence>MAPSAIAARSDDAPATASASRPMNWIAILLGFLTAVGPVSTDIYLPAFPALEASLHAPAGSAEMTLAIWFVGLAIGQMTMGPLSDRFGRRMPMLLGTLVYTLASVGCAMAGDIWTFSSFRLLASLGASASLVIPSACVRDISYGNEAARLMSRLVLVMGVVPVLAPTLGGFVLSFTTWRSIFWASAVYGLVCTALVARVLPETLPERERSILSPLALATRYVTLARDRGFITNAMIAGFGCFMSFTYLSAAPSVFIHLFGFTPAGFGMLFGVFAACMIGASQLNGMLVGRIDAGRILGMSVGTAVLGTVGMLVVSVVMAFAIRGGAVPHGIALVPLILAMMVALGTTGIIGPNAAVGAMADHPRLAGSAAAFIGTLQYVLGAVAGAFVGMLPRTTPVPMSGVMLMGAVIMLLMVLLRPARPAGEAAETADTVHMDGEAPGAPPLVH</sequence>
<evidence type="ECO:0000313" key="12">
    <source>
        <dbReference type="Proteomes" id="UP000577891"/>
    </source>
</evidence>
<evidence type="ECO:0000256" key="5">
    <source>
        <dbReference type="ARBA" id="ARBA00022692"/>
    </source>
</evidence>
<proteinExistence type="inferred from homology"/>
<evidence type="ECO:0000256" key="6">
    <source>
        <dbReference type="ARBA" id="ARBA00022989"/>
    </source>
</evidence>
<feature type="transmembrane region" description="Helical" evidence="8">
    <location>
        <begin position="66"/>
        <end position="83"/>
    </location>
</feature>
<keyword evidence="8" id="KW-0997">Cell inner membrane</keyword>
<keyword evidence="3 8" id="KW-0813">Transport</keyword>
<dbReference type="PROSITE" id="PS50850">
    <property type="entry name" value="MFS"/>
    <property type="match status" value="1"/>
</dbReference>
<feature type="transmembrane region" description="Helical" evidence="8">
    <location>
        <begin position="154"/>
        <end position="175"/>
    </location>
</feature>
<dbReference type="PANTHER" id="PTHR23502:SF132">
    <property type="entry name" value="POLYAMINE TRANSPORTER 2-RELATED"/>
    <property type="match status" value="1"/>
</dbReference>
<dbReference type="PROSITE" id="PS00216">
    <property type="entry name" value="SUGAR_TRANSPORT_1"/>
    <property type="match status" value="1"/>
</dbReference>
<evidence type="ECO:0000256" key="9">
    <source>
        <dbReference type="SAM" id="MobiDB-lite"/>
    </source>
</evidence>
<feature type="transmembrane region" description="Helical" evidence="8">
    <location>
        <begin position="368"/>
        <end position="391"/>
    </location>
</feature>
<dbReference type="InterPro" id="IPR005829">
    <property type="entry name" value="Sugar_transporter_CS"/>
</dbReference>
<dbReference type="GO" id="GO:0005886">
    <property type="term" value="C:plasma membrane"/>
    <property type="evidence" value="ECO:0007669"/>
    <property type="project" value="UniProtKB-SubCell"/>
</dbReference>
<comment type="caution">
    <text evidence="11">The sequence shown here is derived from an EMBL/GenBank/DDBJ whole genome shotgun (WGS) entry which is preliminary data.</text>
</comment>
<organism evidence="11 12">
    <name type="scientific">Gluconacetobacter asukensis</name>
    <dbReference type="NCBI Taxonomy" id="1017181"/>
    <lineage>
        <taxon>Bacteria</taxon>
        <taxon>Pseudomonadati</taxon>
        <taxon>Pseudomonadota</taxon>
        <taxon>Alphaproteobacteria</taxon>
        <taxon>Acetobacterales</taxon>
        <taxon>Acetobacteraceae</taxon>
        <taxon>Gluconacetobacter</taxon>
    </lineage>
</organism>
<dbReference type="PANTHER" id="PTHR23502">
    <property type="entry name" value="MAJOR FACILITATOR SUPERFAMILY"/>
    <property type="match status" value="1"/>
</dbReference>
<feature type="transmembrane region" description="Helical" evidence="8">
    <location>
        <begin position="230"/>
        <end position="248"/>
    </location>
</feature>
<keyword evidence="4" id="KW-1003">Cell membrane</keyword>
<keyword evidence="12" id="KW-1185">Reference proteome</keyword>
<evidence type="ECO:0000256" key="7">
    <source>
        <dbReference type="ARBA" id="ARBA00023136"/>
    </source>
</evidence>
<feature type="region of interest" description="Disordered" evidence="9">
    <location>
        <begin position="426"/>
        <end position="446"/>
    </location>
</feature>
<feature type="transmembrane region" description="Helical" evidence="8">
    <location>
        <begin position="25"/>
        <end position="46"/>
    </location>
</feature>
<protein>
    <recommendedName>
        <fullName evidence="8">Bcr/CflA family efflux transporter</fullName>
    </recommendedName>
</protein>
<feature type="transmembrane region" description="Helical" evidence="8">
    <location>
        <begin position="301"/>
        <end position="322"/>
    </location>
</feature>
<feature type="transmembrane region" description="Helical" evidence="8">
    <location>
        <begin position="334"/>
        <end position="356"/>
    </location>
</feature>